<evidence type="ECO:0000256" key="1">
    <source>
        <dbReference type="ARBA" id="ARBA00008857"/>
    </source>
</evidence>
<dbReference type="PROSITE" id="PS51898">
    <property type="entry name" value="TYR_RECOMBINASE"/>
    <property type="match status" value="1"/>
</dbReference>
<sequence length="286" mass="33472">MLFTEGQQHFKKYMIYHEMSPETVKGYMKDLRCFNQFITDRYNSLVYVEDITVEDVEEYMYYLVDERELAPRSRNRYLFSLRSFFNYAVKKQWVERNVAAEVDPVKVMEEKKVALTKEEIEELLDAIDHPIIHFAVALMSYSGMRVIEAKGLKMSDIDFERNRFLVNGKGRRQRYVPIAKALKPYLDDYLNNIRVDVDSDYVLATTKTGRLSAGYINLVLHKATKKLGWDKTMTCHTLRRSFATNLLREGVDVFAISKLLGHKSLKTTTLYLQLNENELQSAVDKL</sequence>
<dbReference type="PANTHER" id="PTHR30349:SF41">
    <property type="entry name" value="INTEGRASE_RECOMBINASE PROTEIN MJ0367-RELATED"/>
    <property type="match status" value="1"/>
</dbReference>
<evidence type="ECO:0000259" key="7">
    <source>
        <dbReference type="PROSITE" id="PS51900"/>
    </source>
</evidence>
<keyword evidence="2" id="KW-0229">DNA integration</keyword>
<dbReference type="InterPro" id="IPR013762">
    <property type="entry name" value="Integrase-like_cat_sf"/>
</dbReference>
<dbReference type="InterPro" id="IPR004107">
    <property type="entry name" value="Integrase_SAM-like_N"/>
</dbReference>
<keyword evidence="3 5" id="KW-0238">DNA-binding</keyword>
<dbReference type="Gene3D" id="1.10.150.130">
    <property type="match status" value="1"/>
</dbReference>
<reference evidence="8 9" key="1">
    <citation type="submission" date="2024-03" db="EMBL/GenBank/DDBJ databases">
        <title>Bacilli Hybrid Assemblies.</title>
        <authorList>
            <person name="Kovac J."/>
        </authorList>
    </citation>
    <scope>NUCLEOTIDE SEQUENCE [LARGE SCALE GENOMIC DNA]</scope>
    <source>
        <strain evidence="8 9">FSL M8-0022</strain>
    </source>
</reference>
<dbReference type="InterPro" id="IPR011010">
    <property type="entry name" value="DNA_brk_join_enz"/>
</dbReference>
<evidence type="ECO:0000256" key="5">
    <source>
        <dbReference type="PROSITE-ProRule" id="PRU01248"/>
    </source>
</evidence>
<dbReference type="Pfam" id="PF13495">
    <property type="entry name" value="Phage_int_SAM_4"/>
    <property type="match status" value="1"/>
</dbReference>
<dbReference type="RefSeq" id="WP_342020781.1">
    <property type="nucleotide sequence ID" value="NZ_JBBYAK010000001.1"/>
</dbReference>
<evidence type="ECO:0000256" key="4">
    <source>
        <dbReference type="ARBA" id="ARBA00023172"/>
    </source>
</evidence>
<dbReference type="PANTHER" id="PTHR30349">
    <property type="entry name" value="PHAGE INTEGRASE-RELATED"/>
    <property type="match status" value="1"/>
</dbReference>
<proteinExistence type="inferred from homology"/>
<accession>A0ABU9K1N4</accession>
<gene>
    <name evidence="8" type="ORF">NST17_17910</name>
</gene>
<dbReference type="InterPro" id="IPR010998">
    <property type="entry name" value="Integrase_recombinase_N"/>
</dbReference>
<evidence type="ECO:0000313" key="9">
    <source>
        <dbReference type="Proteomes" id="UP001459714"/>
    </source>
</evidence>
<keyword evidence="4" id="KW-0233">DNA recombination</keyword>
<comment type="similarity">
    <text evidence="1">Belongs to the 'phage' integrase family.</text>
</comment>
<dbReference type="InterPro" id="IPR002104">
    <property type="entry name" value="Integrase_catalytic"/>
</dbReference>
<dbReference type="Gene3D" id="1.10.443.10">
    <property type="entry name" value="Intergrase catalytic core"/>
    <property type="match status" value="1"/>
</dbReference>
<comment type="caution">
    <text evidence="8">The sequence shown here is derived from an EMBL/GenBank/DDBJ whole genome shotgun (WGS) entry which is preliminary data.</text>
</comment>
<dbReference type="Pfam" id="PF00589">
    <property type="entry name" value="Phage_integrase"/>
    <property type="match status" value="1"/>
</dbReference>
<protein>
    <submittedName>
        <fullName evidence="8">Tyrosine-type recombinase/integrase</fullName>
    </submittedName>
</protein>
<name>A0ABU9K1N4_9BACI</name>
<organism evidence="8 9">
    <name type="scientific">Caldifermentibacillus hisashii</name>
    <dbReference type="NCBI Taxonomy" id="996558"/>
    <lineage>
        <taxon>Bacteria</taxon>
        <taxon>Bacillati</taxon>
        <taxon>Bacillota</taxon>
        <taxon>Bacilli</taxon>
        <taxon>Bacillales</taxon>
        <taxon>Bacillaceae</taxon>
        <taxon>Caldifermentibacillus</taxon>
    </lineage>
</organism>
<dbReference type="EMBL" id="JBBYAK010000001">
    <property type="protein sequence ID" value="MEL3959032.1"/>
    <property type="molecule type" value="Genomic_DNA"/>
</dbReference>
<dbReference type="PROSITE" id="PS51900">
    <property type="entry name" value="CB"/>
    <property type="match status" value="1"/>
</dbReference>
<dbReference type="SUPFAM" id="SSF56349">
    <property type="entry name" value="DNA breaking-rejoining enzymes"/>
    <property type="match status" value="1"/>
</dbReference>
<evidence type="ECO:0000259" key="6">
    <source>
        <dbReference type="PROSITE" id="PS51898"/>
    </source>
</evidence>
<dbReference type="InterPro" id="IPR050090">
    <property type="entry name" value="Tyrosine_recombinase_XerCD"/>
</dbReference>
<evidence type="ECO:0000256" key="3">
    <source>
        <dbReference type="ARBA" id="ARBA00023125"/>
    </source>
</evidence>
<keyword evidence="9" id="KW-1185">Reference proteome</keyword>
<evidence type="ECO:0000256" key="2">
    <source>
        <dbReference type="ARBA" id="ARBA00022908"/>
    </source>
</evidence>
<feature type="domain" description="Tyr recombinase" evidence="6">
    <location>
        <begin position="110"/>
        <end position="284"/>
    </location>
</feature>
<dbReference type="InterPro" id="IPR044068">
    <property type="entry name" value="CB"/>
</dbReference>
<evidence type="ECO:0000313" key="8">
    <source>
        <dbReference type="EMBL" id="MEL3959032.1"/>
    </source>
</evidence>
<dbReference type="Proteomes" id="UP001459714">
    <property type="component" value="Unassembled WGS sequence"/>
</dbReference>
<feature type="domain" description="Core-binding (CB)" evidence="7">
    <location>
        <begin position="4"/>
        <end position="89"/>
    </location>
</feature>